<comment type="catalytic activity">
    <reaction evidence="11">
        <text>8-oxo-GTP + H2O = 8-oxo-GMP + diphosphate + H(+)</text>
        <dbReference type="Rhea" id="RHEA:67616"/>
        <dbReference type="ChEBI" id="CHEBI:15377"/>
        <dbReference type="ChEBI" id="CHEBI:15378"/>
        <dbReference type="ChEBI" id="CHEBI:33019"/>
        <dbReference type="ChEBI" id="CHEBI:143553"/>
        <dbReference type="ChEBI" id="CHEBI:145694"/>
    </reaction>
</comment>
<comment type="catalytic activity">
    <reaction evidence="10">
        <text>8-oxo-dGTP + H2O = 8-oxo-dGMP + diphosphate + H(+)</text>
        <dbReference type="Rhea" id="RHEA:31575"/>
        <dbReference type="ChEBI" id="CHEBI:15377"/>
        <dbReference type="ChEBI" id="CHEBI:15378"/>
        <dbReference type="ChEBI" id="CHEBI:33019"/>
        <dbReference type="ChEBI" id="CHEBI:63224"/>
        <dbReference type="ChEBI" id="CHEBI:77896"/>
        <dbReference type="EC" id="3.6.1.55"/>
    </reaction>
</comment>
<evidence type="ECO:0000256" key="4">
    <source>
        <dbReference type="ARBA" id="ARBA00022705"/>
    </source>
</evidence>
<dbReference type="PANTHER" id="PTHR47707">
    <property type="entry name" value="8-OXO-DGTP DIPHOSPHATASE"/>
    <property type="match status" value="1"/>
</dbReference>
<evidence type="ECO:0000256" key="16">
    <source>
        <dbReference type="ARBA" id="ARBA00042798"/>
    </source>
</evidence>
<evidence type="ECO:0000256" key="8">
    <source>
        <dbReference type="ARBA" id="ARBA00022842"/>
    </source>
</evidence>
<keyword evidence="6" id="KW-0227">DNA damage</keyword>
<evidence type="ECO:0000256" key="6">
    <source>
        <dbReference type="ARBA" id="ARBA00022763"/>
    </source>
</evidence>
<keyword evidence="9" id="KW-0234">DNA repair</keyword>
<evidence type="ECO:0000256" key="12">
    <source>
        <dbReference type="ARBA" id="ARBA00038905"/>
    </source>
</evidence>
<evidence type="ECO:0000256" key="14">
    <source>
        <dbReference type="ARBA" id="ARBA00041592"/>
    </source>
</evidence>
<evidence type="ECO:0000256" key="15">
    <source>
        <dbReference type="ARBA" id="ARBA00041979"/>
    </source>
</evidence>
<dbReference type="InterPro" id="IPR015797">
    <property type="entry name" value="NUDIX_hydrolase-like_dom_sf"/>
</dbReference>
<proteinExistence type="inferred from homology"/>
<dbReference type="RefSeq" id="WP_289363581.1">
    <property type="nucleotide sequence ID" value="NZ_JAUCBP010000002.1"/>
</dbReference>
<name>A0ABT7STL3_9ALTE</name>
<evidence type="ECO:0000256" key="3">
    <source>
        <dbReference type="ARBA" id="ARBA00022457"/>
    </source>
</evidence>
<evidence type="ECO:0000256" key="1">
    <source>
        <dbReference type="ARBA" id="ARBA00001946"/>
    </source>
</evidence>
<evidence type="ECO:0000256" key="2">
    <source>
        <dbReference type="ARBA" id="ARBA00005582"/>
    </source>
</evidence>
<evidence type="ECO:0000256" key="13">
    <source>
        <dbReference type="ARBA" id="ARBA00040794"/>
    </source>
</evidence>
<keyword evidence="19" id="KW-1185">Reference proteome</keyword>
<dbReference type="PRINTS" id="PR00502">
    <property type="entry name" value="NUDIXFAMILY"/>
</dbReference>
<feature type="domain" description="Nudix hydrolase" evidence="17">
    <location>
        <begin position="1"/>
        <end position="129"/>
    </location>
</feature>
<dbReference type="Pfam" id="PF14815">
    <property type="entry name" value="NUDIX_4"/>
    <property type="match status" value="1"/>
</dbReference>
<dbReference type="InterPro" id="IPR003561">
    <property type="entry name" value="Mutator_MutT"/>
</dbReference>
<evidence type="ECO:0000256" key="7">
    <source>
        <dbReference type="ARBA" id="ARBA00022801"/>
    </source>
</evidence>
<comment type="caution">
    <text evidence="18">The sequence shown here is derived from an EMBL/GenBank/DDBJ whole genome shotgun (WGS) entry which is preliminary data.</text>
</comment>
<dbReference type="Proteomes" id="UP001234343">
    <property type="component" value="Unassembled WGS sequence"/>
</dbReference>
<dbReference type="CDD" id="cd03425">
    <property type="entry name" value="NUDIX_MutT_NudA_like"/>
    <property type="match status" value="1"/>
</dbReference>
<dbReference type="EC" id="3.6.1.55" evidence="12"/>
<comment type="cofactor">
    <cofactor evidence="1">
        <name>Mg(2+)</name>
        <dbReference type="ChEBI" id="CHEBI:18420"/>
    </cofactor>
</comment>
<evidence type="ECO:0000256" key="5">
    <source>
        <dbReference type="ARBA" id="ARBA00022723"/>
    </source>
</evidence>
<dbReference type="Gene3D" id="3.90.79.10">
    <property type="entry name" value="Nucleoside Triphosphate Pyrophosphohydrolase"/>
    <property type="match status" value="1"/>
</dbReference>
<dbReference type="SUPFAM" id="SSF55811">
    <property type="entry name" value="Nudix"/>
    <property type="match status" value="1"/>
</dbReference>
<evidence type="ECO:0000256" key="11">
    <source>
        <dbReference type="ARBA" id="ARBA00036904"/>
    </source>
</evidence>
<dbReference type="InterPro" id="IPR029119">
    <property type="entry name" value="MutY_C"/>
</dbReference>
<evidence type="ECO:0000259" key="17">
    <source>
        <dbReference type="PROSITE" id="PS51462"/>
    </source>
</evidence>
<dbReference type="EMBL" id="JAUCBP010000002">
    <property type="protein sequence ID" value="MDM7859539.1"/>
    <property type="molecule type" value="Genomic_DNA"/>
</dbReference>
<comment type="similarity">
    <text evidence="2">Belongs to the Nudix hydrolase family.</text>
</comment>
<sequence>MQHIQVAVGVIVKDGHVLLAKRPEHLHQGNKWEFPGGKIEAGESLEQAIVRELSEELAIEVSQQHAWFSLDYDYPEKRVSLHMSIVSAFTGEPRGNEGQPVEWVAISELGQFTFPDANQPIIDKLQASDWD</sequence>
<organism evidence="18 19">
    <name type="scientific">Alteromonas arenosi</name>
    <dbReference type="NCBI Taxonomy" id="3055817"/>
    <lineage>
        <taxon>Bacteria</taxon>
        <taxon>Pseudomonadati</taxon>
        <taxon>Pseudomonadota</taxon>
        <taxon>Gammaproteobacteria</taxon>
        <taxon>Alteromonadales</taxon>
        <taxon>Alteromonadaceae</taxon>
        <taxon>Alteromonas/Salinimonas group</taxon>
        <taxon>Alteromonas</taxon>
    </lineage>
</organism>
<dbReference type="InterPro" id="IPR047127">
    <property type="entry name" value="MutT-like"/>
</dbReference>
<accession>A0ABT7STL3</accession>
<keyword evidence="4" id="KW-0235">DNA replication</keyword>
<keyword evidence="5" id="KW-0479">Metal-binding</keyword>
<dbReference type="NCBIfam" id="TIGR00586">
    <property type="entry name" value="mutt"/>
    <property type="match status" value="1"/>
</dbReference>
<reference evidence="18 19" key="1">
    <citation type="submission" date="2023-06" db="EMBL/GenBank/DDBJ databases">
        <title>Alteromonas sp. ASW11-36 isolated from intertidal sand.</title>
        <authorList>
            <person name="Li Y."/>
        </authorList>
    </citation>
    <scope>NUCLEOTIDE SEQUENCE [LARGE SCALE GENOMIC DNA]</scope>
    <source>
        <strain evidence="18 19">ASW11-36</strain>
    </source>
</reference>
<keyword evidence="8" id="KW-0460">Magnesium</keyword>
<gene>
    <name evidence="18" type="primary">mutT</name>
    <name evidence="18" type="ORF">QTP81_02825</name>
</gene>
<keyword evidence="3" id="KW-0515">Mutator protein</keyword>
<evidence type="ECO:0000313" key="19">
    <source>
        <dbReference type="Proteomes" id="UP001234343"/>
    </source>
</evidence>
<protein>
    <recommendedName>
        <fullName evidence="13">8-oxo-dGTP diphosphatase</fullName>
        <ecNumber evidence="12">3.6.1.55</ecNumber>
    </recommendedName>
    <alternativeName>
        <fullName evidence="16">7,8-dihydro-8-oxoguanine-triphosphatase</fullName>
    </alternativeName>
    <alternativeName>
        <fullName evidence="15">Mutator protein MutT</fullName>
    </alternativeName>
    <alternativeName>
        <fullName evidence="14">dGTP pyrophosphohydrolase</fullName>
    </alternativeName>
</protein>
<dbReference type="PANTHER" id="PTHR47707:SF1">
    <property type="entry name" value="NUDIX HYDROLASE FAMILY PROTEIN"/>
    <property type="match status" value="1"/>
</dbReference>
<evidence type="ECO:0000256" key="9">
    <source>
        <dbReference type="ARBA" id="ARBA00023204"/>
    </source>
</evidence>
<evidence type="ECO:0000313" key="18">
    <source>
        <dbReference type="EMBL" id="MDM7859539.1"/>
    </source>
</evidence>
<dbReference type="InterPro" id="IPR000086">
    <property type="entry name" value="NUDIX_hydrolase_dom"/>
</dbReference>
<keyword evidence="7" id="KW-0378">Hydrolase</keyword>
<dbReference type="PROSITE" id="PS51462">
    <property type="entry name" value="NUDIX"/>
    <property type="match status" value="1"/>
</dbReference>
<evidence type="ECO:0000256" key="10">
    <source>
        <dbReference type="ARBA" id="ARBA00035861"/>
    </source>
</evidence>
<dbReference type="InterPro" id="IPR020476">
    <property type="entry name" value="Nudix_hydrolase"/>
</dbReference>